<keyword evidence="4 8" id="KW-0732">Signal</keyword>
<dbReference type="GO" id="GO:0005886">
    <property type="term" value="C:plasma membrane"/>
    <property type="evidence" value="ECO:0007669"/>
    <property type="project" value="UniProtKB-SubCell"/>
</dbReference>
<comment type="subcellular location">
    <subcellularLocation>
        <location evidence="1">Cell membrane</location>
        <topology evidence="1">Lipid-anchor</topology>
        <topology evidence="1">GPI-anchor</topology>
    </subcellularLocation>
</comment>
<dbReference type="GO" id="GO:0008289">
    <property type="term" value="F:lipid binding"/>
    <property type="evidence" value="ECO:0007669"/>
    <property type="project" value="InterPro"/>
</dbReference>
<dbReference type="Proteomes" id="UP001085076">
    <property type="component" value="Miscellaneous, Linkage group lg01"/>
</dbReference>
<dbReference type="SMART" id="SM00499">
    <property type="entry name" value="AAI"/>
    <property type="match status" value="1"/>
</dbReference>
<keyword evidence="3" id="KW-0336">GPI-anchor</keyword>
<dbReference type="InterPro" id="IPR043325">
    <property type="entry name" value="LTSS"/>
</dbReference>
<gene>
    <name evidence="10" type="ORF">J5N97_006954</name>
</gene>
<comment type="caution">
    <text evidence="10">The sequence shown here is derived from an EMBL/GenBank/DDBJ whole genome shotgun (WGS) entry which is preliminary data.</text>
</comment>
<evidence type="ECO:0000313" key="10">
    <source>
        <dbReference type="EMBL" id="KAJ0988598.1"/>
    </source>
</evidence>
<dbReference type="AlphaFoldDB" id="A0A9D5DCM0"/>
<dbReference type="EMBL" id="JAGGNH010000001">
    <property type="protein sequence ID" value="KAJ0988598.1"/>
    <property type="molecule type" value="Genomic_DNA"/>
</dbReference>
<evidence type="ECO:0000256" key="3">
    <source>
        <dbReference type="ARBA" id="ARBA00022622"/>
    </source>
</evidence>
<dbReference type="GO" id="GO:0006869">
    <property type="term" value="P:lipid transport"/>
    <property type="evidence" value="ECO:0007669"/>
    <property type="project" value="InterPro"/>
</dbReference>
<proteinExistence type="inferred from homology"/>
<evidence type="ECO:0000256" key="2">
    <source>
        <dbReference type="ARBA" id="ARBA00009748"/>
    </source>
</evidence>
<dbReference type="PRINTS" id="PR00382">
    <property type="entry name" value="LIPIDTRNSFER"/>
</dbReference>
<dbReference type="SUPFAM" id="SSF47699">
    <property type="entry name" value="Bifunctional inhibitor/lipid-transfer protein/seed storage 2S albumin"/>
    <property type="match status" value="1"/>
</dbReference>
<reference evidence="10" key="1">
    <citation type="submission" date="2021-03" db="EMBL/GenBank/DDBJ databases">
        <authorList>
            <person name="Li Z."/>
            <person name="Yang C."/>
        </authorList>
    </citation>
    <scope>NUCLEOTIDE SEQUENCE</scope>
    <source>
        <strain evidence="10">Dzin_1.0</strain>
        <tissue evidence="10">Leaf</tissue>
    </source>
</reference>
<evidence type="ECO:0000256" key="8">
    <source>
        <dbReference type="SAM" id="SignalP"/>
    </source>
</evidence>
<accession>A0A9D5DCM0</accession>
<evidence type="ECO:0000256" key="1">
    <source>
        <dbReference type="ARBA" id="ARBA00004609"/>
    </source>
</evidence>
<dbReference type="OrthoDB" id="659547at2759"/>
<keyword evidence="11" id="KW-1185">Reference proteome</keyword>
<name>A0A9D5DCM0_9LILI</name>
<keyword evidence="7" id="KW-0449">Lipoprotein</keyword>
<keyword evidence="5" id="KW-1015">Disulfide bond</keyword>
<evidence type="ECO:0000313" key="11">
    <source>
        <dbReference type="Proteomes" id="UP001085076"/>
    </source>
</evidence>
<feature type="chain" id="PRO_5038437952" description="Bifunctional inhibitor/plant lipid transfer protein/seed storage helical domain-containing protein" evidence="8">
    <location>
        <begin position="21"/>
        <end position="166"/>
    </location>
</feature>
<evidence type="ECO:0000256" key="4">
    <source>
        <dbReference type="ARBA" id="ARBA00022729"/>
    </source>
</evidence>
<keyword evidence="6" id="KW-0325">Glycoprotein</keyword>
<dbReference type="Pfam" id="PF14368">
    <property type="entry name" value="LTP_2"/>
    <property type="match status" value="1"/>
</dbReference>
<feature type="domain" description="Bifunctional inhibitor/plant lipid transfer protein/seed storage helical" evidence="9">
    <location>
        <begin position="31"/>
        <end position="109"/>
    </location>
</feature>
<feature type="signal peptide" evidence="8">
    <location>
        <begin position="1"/>
        <end position="20"/>
    </location>
</feature>
<evidence type="ECO:0000256" key="7">
    <source>
        <dbReference type="ARBA" id="ARBA00023288"/>
    </source>
</evidence>
<comment type="similarity">
    <text evidence="2">Belongs to the plant LTP family.</text>
</comment>
<organism evidence="10 11">
    <name type="scientific">Dioscorea zingiberensis</name>
    <dbReference type="NCBI Taxonomy" id="325984"/>
    <lineage>
        <taxon>Eukaryota</taxon>
        <taxon>Viridiplantae</taxon>
        <taxon>Streptophyta</taxon>
        <taxon>Embryophyta</taxon>
        <taxon>Tracheophyta</taxon>
        <taxon>Spermatophyta</taxon>
        <taxon>Magnoliopsida</taxon>
        <taxon>Liliopsida</taxon>
        <taxon>Dioscoreales</taxon>
        <taxon>Dioscoreaceae</taxon>
        <taxon>Dioscorea</taxon>
    </lineage>
</organism>
<dbReference type="GO" id="GO:0098552">
    <property type="term" value="C:side of membrane"/>
    <property type="evidence" value="ECO:0007669"/>
    <property type="project" value="UniProtKB-KW"/>
</dbReference>
<dbReference type="InterPro" id="IPR016140">
    <property type="entry name" value="Bifunc_inhib/LTP/seed_store"/>
</dbReference>
<keyword evidence="3" id="KW-0472">Membrane</keyword>
<dbReference type="InterPro" id="IPR036312">
    <property type="entry name" value="Bifun_inhib/LTP/seed_sf"/>
</dbReference>
<sequence length="166" mass="17116">MTTMAMALVCLFAGLGMVFSELAPTSGVPDCSSALLNLADCLSFVQEGSKLEKPQGHCCSGLKKVVKEEPTCLCEAFKQSSSFMVKLNMTKAFTLPHACGVSTPSLSNCNIGVAGGPGSAPAPSPGRDVAKVPASAPGTHSMAPLLSPSMPQLTYLAIVVFFSFIV</sequence>
<dbReference type="FunFam" id="1.10.110.10:FF:000001">
    <property type="entry name" value="Bifunctional inhibitor/lipid-transfer protein/seed storage 2S albumin superfamily protein"/>
    <property type="match status" value="1"/>
</dbReference>
<reference evidence="10" key="2">
    <citation type="journal article" date="2022" name="Hortic Res">
        <title>The genome of Dioscorea zingiberensis sheds light on the biosynthesis, origin and evolution of the medicinally important diosgenin saponins.</title>
        <authorList>
            <person name="Li Y."/>
            <person name="Tan C."/>
            <person name="Li Z."/>
            <person name="Guo J."/>
            <person name="Li S."/>
            <person name="Chen X."/>
            <person name="Wang C."/>
            <person name="Dai X."/>
            <person name="Yang H."/>
            <person name="Song W."/>
            <person name="Hou L."/>
            <person name="Xu J."/>
            <person name="Tong Z."/>
            <person name="Xu A."/>
            <person name="Yuan X."/>
            <person name="Wang W."/>
            <person name="Yang Q."/>
            <person name="Chen L."/>
            <person name="Sun Z."/>
            <person name="Wang K."/>
            <person name="Pan B."/>
            <person name="Chen J."/>
            <person name="Bao Y."/>
            <person name="Liu F."/>
            <person name="Qi X."/>
            <person name="Gang D.R."/>
            <person name="Wen J."/>
            <person name="Li J."/>
        </authorList>
    </citation>
    <scope>NUCLEOTIDE SEQUENCE</scope>
    <source>
        <strain evidence="10">Dzin_1.0</strain>
    </source>
</reference>
<dbReference type="Gene3D" id="1.10.110.10">
    <property type="entry name" value="Plant lipid-transfer and hydrophobic proteins"/>
    <property type="match status" value="1"/>
</dbReference>
<protein>
    <recommendedName>
        <fullName evidence="9">Bifunctional inhibitor/plant lipid transfer protein/seed storage helical domain-containing protein</fullName>
    </recommendedName>
</protein>
<evidence type="ECO:0000256" key="6">
    <source>
        <dbReference type="ARBA" id="ARBA00023180"/>
    </source>
</evidence>
<dbReference type="PANTHER" id="PTHR33044">
    <property type="entry name" value="BIFUNCTIONAL INHIBITOR/LIPID-TRANSFER PROTEIN/SEED STORAGE 2S ALBUMIN SUPERFAMILY PROTEIN-RELATED"/>
    <property type="match status" value="1"/>
</dbReference>
<dbReference type="CDD" id="cd00010">
    <property type="entry name" value="AAI_LTSS"/>
    <property type="match status" value="1"/>
</dbReference>
<evidence type="ECO:0000256" key="5">
    <source>
        <dbReference type="ARBA" id="ARBA00023157"/>
    </source>
</evidence>
<dbReference type="InterPro" id="IPR000528">
    <property type="entry name" value="Plant_nsLTP"/>
</dbReference>
<evidence type="ECO:0000259" key="9">
    <source>
        <dbReference type="SMART" id="SM00499"/>
    </source>
</evidence>